<evidence type="ECO:0000256" key="4">
    <source>
        <dbReference type="ARBA" id="ARBA00022989"/>
    </source>
</evidence>
<dbReference type="InterPro" id="IPR032816">
    <property type="entry name" value="VTT_dom"/>
</dbReference>
<dbReference type="PANTHER" id="PTHR12677:SF59">
    <property type="entry name" value="GOLGI APPARATUS MEMBRANE PROTEIN TVP38-RELATED"/>
    <property type="match status" value="1"/>
</dbReference>
<feature type="transmembrane region" description="Helical" evidence="6">
    <location>
        <begin position="166"/>
        <end position="184"/>
    </location>
</feature>
<comment type="similarity">
    <text evidence="6">Belongs to the TVP38/TMEM64 family.</text>
</comment>
<keyword evidence="2 6" id="KW-1003">Cell membrane</keyword>
<feature type="transmembrane region" description="Helical" evidence="6">
    <location>
        <begin position="85"/>
        <end position="110"/>
    </location>
</feature>
<dbReference type="RefSeq" id="WP_127351185.1">
    <property type="nucleotide sequence ID" value="NZ_CP034791.1"/>
</dbReference>
<protein>
    <recommendedName>
        <fullName evidence="6">TVP38/TMEM64 family membrane protein</fullName>
    </recommendedName>
</protein>
<sequence>MAEEIKIKDRIKLWVFILMIAISIFALIYAEREHTLSPRYIKQYISHFGVWAPLVFLILYSIKSFIIFIPAGIFMLAAGLSFGTFLGALILIVGTLLSSTVGFVFARYFGKDYVQKKLQNTKFSNLGGKIAQKGFLIILLLRLVPILPYDAINYICGLSKIRYRDFILATLIGTVPACFLYAYLGENILKPFSKGFYLSVVLVVLISLTPVLFAKNIREFLQEEREEDKPKERE</sequence>
<dbReference type="Proteomes" id="UP000282930">
    <property type="component" value="Chromosome"/>
</dbReference>
<feature type="transmembrane region" description="Helical" evidence="6">
    <location>
        <begin position="130"/>
        <end position="154"/>
    </location>
</feature>
<keyword evidence="3 6" id="KW-0812">Transmembrane</keyword>
<evidence type="ECO:0000256" key="3">
    <source>
        <dbReference type="ARBA" id="ARBA00022692"/>
    </source>
</evidence>
<accession>A0A3T0D2T7</accession>
<name>A0A3T0D2T7_9FIRM</name>
<comment type="subcellular location">
    <subcellularLocation>
        <location evidence="1 6">Cell membrane</location>
        <topology evidence="1 6">Multi-pass membrane protein</topology>
    </subcellularLocation>
</comment>
<feature type="domain" description="VTT" evidence="7">
    <location>
        <begin position="69"/>
        <end position="186"/>
    </location>
</feature>
<evidence type="ECO:0000259" key="7">
    <source>
        <dbReference type="Pfam" id="PF09335"/>
    </source>
</evidence>
<organism evidence="8 9">
    <name type="scientific">Caldicellulosiruptor changbaiensis</name>
    <dbReference type="NCBI Taxonomy" id="1222016"/>
    <lineage>
        <taxon>Bacteria</taxon>
        <taxon>Bacillati</taxon>
        <taxon>Bacillota</taxon>
        <taxon>Bacillota incertae sedis</taxon>
        <taxon>Caldicellulosiruptorales</taxon>
        <taxon>Caldicellulosiruptoraceae</taxon>
        <taxon>Caldicellulosiruptor</taxon>
    </lineage>
</organism>
<keyword evidence="9" id="KW-1185">Reference proteome</keyword>
<feature type="transmembrane region" description="Helical" evidence="6">
    <location>
        <begin position="50"/>
        <end position="78"/>
    </location>
</feature>
<dbReference type="InterPro" id="IPR015414">
    <property type="entry name" value="TMEM64"/>
</dbReference>
<gene>
    <name evidence="8" type="ORF">ELD05_02140</name>
</gene>
<dbReference type="Pfam" id="PF09335">
    <property type="entry name" value="VTT_dom"/>
    <property type="match status" value="1"/>
</dbReference>
<dbReference type="PANTHER" id="PTHR12677">
    <property type="entry name" value="GOLGI APPARATUS MEMBRANE PROTEIN TVP38-RELATED"/>
    <property type="match status" value="1"/>
</dbReference>
<evidence type="ECO:0000256" key="2">
    <source>
        <dbReference type="ARBA" id="ARBA00022475"/>
    </source>
</evidence>
<evidence type="ECO:0000313" key="9">
    <source>
        <dbReference type="Proteomes" id="UP000282930"/>
    </source>
</evidence>
<feature type="transmembrane region" description="Helical" evidence="6">
    <location>
        <begin position="196"/>
        <end position="214"/>
    </location>
</feature>
<proteinExistence type="inferred from homology"/>
<reference evidence="8 9" key="1">
    <citation type="submission" date="2018-12" db="EMBL/GenBank/DDBJ databases">
        <title>Genome sequence from the cellulolytic species, Caldicellulosiruptor changbaiensis.</title>
        <authorList>
            <person name="Blumer-Schuette S.E."/>
            <person name="Mendoza C."/>
        </authorList>
    </citation>
    <scope>NUCLEOTIDE SEQUENCE [LARGE SCALE GENOMIC DNA]</scope>
    <source>
        <strain evidence="8 9">CBS-Z</strain>
    </source>
</reference>
<evidence type="ECO:0000313" key="8">
    <source>
        <dbReference type="EMBL" id="AZT89567.1"/>
    </source>
</evidence>
<dbReference type="AlphaFoldDB" id="A0A3T0D2T7"/>
<evidence type="ECO:0000256" key="1">
    <source>
        <dbReference type="ARBA" id="ARBA00004651"/>
    </source>
</evidence>
<dbReference type="KEGG" id="ccha:ELD05_02140"/>
<feature type="transmembrane region" description="Helical" evidence="6">
    <location>
        <begin position="12"/>
        <end position="30"/>
    </location>
</feature>
<evidence type="ECO:0000256" key="5">
    <source>
        <dbReference type="ARBA" id="ARBA00023136"/>
    </source>
</evidence>
<keyword evidence="4 6" id="KW-1133">Transmembrane helix</keyword>
<dbReference type="GO" id="GO:0005886">
    <property type="term" value="C:plasma membrane"/>
    <property type="evidence" value="ECO:0007669"/>
    <property type="project" value="UniProtKB-SubCell"/>
</dbReference>
<dbReference type="EMBL" id="CP034791">
    <property type="protein sequence ID" value="AZT89567.1"/>
    <property type="molecule type" value="Genomic_DNA"/>
</dbReference>
<keyword evidence="5 6" id="KW-0472">Membrane</keyword>
<evidence type="ECO:0000256" key="6">
    <source>
        <dbReference type="RuleBase" id="RU366058"/>
    </source>
</evidence>